<feature type="transmembrane region" description="Helical" evidence="1">
    <location>
        <begin position="93"/>
        <end position="112"/>
    </location>
</feature>
<sequence length="119" mass="13591">MQLNNDRAQERYPVVSSLALSLHEHALKKTVKLTLKGKNPVTSRSSKLEWGNNIRYYILLDSLNLVSLLVENTPRGKAIGRCRGRGRDKRGRWISFLLHIAFVWLLLLSPLGQKLRSVT</sequence>
<accession>A0A816SL88</accession>
<keyword evidence="1" id="KW-1133">Transmembrane helix</keyword>
<evidence type="ECO:0000256" key="1">
    <source>
        <dbReference type="SAM" id="Phobius"/>
    </source>
</evidence>
<protein>
    <submittedName>
        <fullName evidence="2">(rape) hypothetical protein</fullName>
    </submittedName>
</protein>
<dbReference type="EMBL" id="HG994360">
    <property type="protein sequence ID" value="CAF2089730.1"/>
    <property type="molecule type" value="Genomic_DNA"/>
</dbReference>
<evidence type="ECO:0000313" key="2">
    <source>
        <dbReference type="EMBL" id="CAF2089730.1"/>
    </source>
</evidence>
<dbReference type="Proteomes" id="UP001295469">
    <property type="component" value="Chromosome A06"/>
</dbReference>
<keyword evidence="1" id="KW-0812">Transmembrane</keyword>
<keyword evidence="1" id="KW-0472">Membrane</keyword>
<gene>
    <name evidence="2" type="ORF">DARMORV10_A06P39270.1</name>
</gene>
<organism evidence="2">
    <name type="scientific">Brassica napus</name>
    <name type="common">Rape</name>
    <dbReference type="NCBI Taxonomy" id="3708"/>
    <lineage>
        <taxon>Eukaryota</taxon>
        <taxon>Viridiplantae</taxon>
        <taxon>Streptophyta</taxon>
        <taxon>Embryophyta</taxon>
        <taxon>Tracheophyta</taxon>
        <taxon>Spermatophyta</taxon>
        <taxon>Magnoliopsida</taxon>
        <taxon>eudicotyledons</taxon>
        <taxon>Gunneridae</taxon>
        <taxon>Pentapetalae</taxon>
        <taxon>rosids</taxon>
        <taxon>malvids</taxon>
        <taxon>Brassicales</taxon>
        <taxon>Brassicaceae</taxon>
        <taxon>Brassiceae</taxon>
        <taxon>Brassica</taxon>
    </lineage>
</organism>
<name>A0A816SL88_BRANA</name>
<reference evidence="2" key="1">
    <citation type="submission" date="2021-01" db="EMBL/GenBank/DDBJ databases">
        <authorList>
            <consortium name="Genoscope - CEA"/>
            <person name="William W."/>
        </authorList>
    </citation>
    <scope>NUCLEOTIDE SEQUENCE</scope>
</reference>
<proteinExistence type="predicted"/>
<dbReference type="AlphaFoldDB" id="A0A816SL88"/>